<accession>A0A7G9U8R2</accession>
<dbReference type="EMBL" id="MN750572">
    <property type="protein sequence ID" value="QNN89493.1"/>
    <property type="molecule type" value="Genomic_DNA"/>
</dbReference>
<keyword evidence="1" id="KW-0812">Transmembrane</keyword>
<organismHost>
    <name type="scientific">Pieris brassicae</name>
    <name type="common">White butterfly</name>
    <name type="synonym">Large white butterfly</name>
    <dbReference type="NCBI Taxonomy" id="7116"/>
</organismHost>
<keyword evidence="1" id="KW-0472">Membrane</keyword>
<sequence>MGLCCNSCLDKINISEIEDGAWEDDEINQNAVAAAVVGVVLYMFLLIVFTVCIIVLYPTIYLAIKTKFVM</sequence>
<evidence type="ECO:0000256" key="1">
    <source>
        <dbReference type="SAM" id="Phobius"/>
    </source>
</evidence>
<name>A0A7G9U8R2_GVPB</name>
<protein>
    <submittedName>
        <fullName evidence="2">ORF104</fullName>
    </submittedName>
</protein>
<organism evidence="2">
    <name type="scientific">Pieris brassicae granulosis virus</name>
    <name type="common">PbGV</name>
    <name type="synonym">Pieris brassicae granulovirus</name>
    <dbReference type="NCBI Taxonomy" id="10465"/>
    <lineage>
        <taxon>Viruses</taxon>
        <taxon>Viruses incertae sedis</taxon>
        <taxon>Naldaviricetes</taxon>
        <taxon>Lefavirales</taxon>
        <taxon>Baculoviridae</taxon>
        <taxon>Betabaculovirus</taxon>
        <taxon>Betabaculovirus arrapae</taxon>
    </lineage>
</organism>
<proteinExistence type="predicted"/>
<evidence type="ECO:0000313" key="2">
    <source>
        <dbReference type="EMBL" id="QNN89493.1"/>
    </source>
</evidence>
<reference evidence="2" key="1">
    <citation type="submission" date="2019-11" db="EMBL/GenBank/DDBJ databases">
        <title>Studies on the baculoviruses infecting the caterpillars, Spilarctia obliqua Walker (Erebidae) and Pieris brassicae Linn. (Pieridae) (Insecta: Lepidoptera).</title>
        <authorList>
            <person name="Paul S."/>
            <person name="Arumugaperumal A."/>
            <person name="Sathiya Balasingh Thangapandi E.J.J."/>
            <person name="Sarjubala Devi H."/>
            <person name="Johnson T."/>
            <person name="Maisnam S."/>
            <person name="Krishnavel S."/>
            <person name="Soman Syamala S."/>
            <person name="Ramamoorthy S."/>
            <person name="Karthikeyan R."/>
            <person name="Subburaman C."/>
            <person name="Jeyaprakash R."/>
            <person name="Azhaguchamy M."/>
            <person name="Ramaiyer V."/>
            <person name="Sivasubramaniam S."/>
        </authorList>
    </citation>
    <scope>NUCLEOTIDE SEQUENCE</scope>
    <source>
        <strain evidence="2">Manipur</strain>
    </source>
</reference>
<keyword evidence="1" id="KW-1133">Transmembrane helix</keyword>
<feature type="transmembrane region" description="Helical" evidence="1">
    <location>
        <begin position="31"/>
        <end position="64"/>
    </location>
</feature>